<gene>
    <name evidence="5" type="ORF">M9Y10_022590</name>
</gene>
<evidence type="ECO:0000256" key="1">
    <source>
        <dbReference type="ARBA" id="ARBA00022884"/>
    </source>
</evidence>
<dbReference type="InterPro" id="IPR035979">
    <property type="entry name" value="RBD_domain_sf"/>
</dbReference>
<dbReference type="InterPro" id="IPR000504">
    <property type="entry name" value="RRM_dom"/>
</dbReference>
<dbReference type="InterPro" id="IPR012677">
    <property type="entry name" value="Nucleotide-bd_a/b_plait_sf"/>
</dbReference>
<keyword evidence="6" id="KW-1185">Reference proteome</keyword>
<evidence type="ECO:0000313" key="5">
    <source>
        <dbReference type="EMBL" id="KAK8894157.1"/>
    </source>
</evidence>
<evidence type="ECO:0000259" key="4">
    <source>
        <dbReference type="PROSITE" id="PS50102"/>
    </source>
</evidence>
<feature type="compositionally biased region" description="Low complexity" evidence="3">
    <location>
        <begin position="55"/>
        <end position="103"/>
    </location>
</feature>
<evidence type="ECO:0000256" key="3">
    <source>
        <dbReference type="SAM" id="MobiDB-lite"/>
    </source>
</evidence>
<dbReference type="SMART" id="SM00360">
    <property type="entry name" value="RRM"/>
    <property type="match status" value="2"/>
</dbReference>
<dbReference type="Gene3D" id="3.30.70.330">
    <property type="match status" value="2"/>
</dbReference>
<dbReference type="CDD" id="cd12276">
    <property type="entry name" value="RRM2_MEI2_EAR1_like"/>
    <property type="match status" value="1"/>
</dbReference>
<proteinExistence type="predicted"/>
<dbReference type="Proteomes" id="UP001470230">
    <property type="component" value="Unassembled WGS sequence"/>
</dbReference>
<dbReference type="Pfam" id="PF00076">
    <property type="entry name" value="RRM_1"/>
    <property type="match status" value="2"/>
</dbReference>
<dbReference type="EMBL" id="JAPFFF010000003">
    <property type="protein sequence ID" value="KAK8894157.1"/>
    <property type="molecule type" value="Genomic_DNA"/>
</dbReference>
<organism evidence="5 6">
    <name type="scientific">Tritrichomonas musculus</name>
    <dbReference type="NCBI Taxonomy" id="1915356"/>
    <lineage>
        <taxon>Eukaryota</taxon>
        <taxon>Metamonada</taxon>
        <taxon>Parabasalia</taxon>
        <taxon>Tritrichomonadida</taxon>
        <taxon>Tritrichomonadidae</taxon>
        <taxon>Tritrichomonas</taxon>
    </lineage>
</organism>
<protein>
    <recommendedName>
        <fullName evidence="4">RRM domain-containing protein</fullName>
    </recommendedName>
</protein>
<name>A0ABR2KSP0_9EUKA</name>
<comment type="caution">
    <text evidence="5">The sequence shown here is derived from an EMBL/GenBank/DDBJ whole genome shotgun (WGS) entry which is preliminary data.</text>
</comment>
<keyword evidence="1 2" id="KW-0694">RNA-binding</keyword>
<feature type="region of interest" description="Disordered" evidence="3">
    <location>
        <begin position="55"/>
        <end position="104"/>
    </location>
</feature>
<accession>A0ABR2KSP0</accession>
<sequence length="294" mass="33682">MNETNWSDFLATPPNLSSLPLSIPIPEFNDTSMPNSQNMFLNADQYQNIFARQDQNNANNPHHNQQTQNTSLSFQQSQYQSQGYTNSNNSNNSTANNVQQQSQPPYTEYNEIENRNLLVTNLSPQVTQEEIQTTFNPYKSVKSIDQSNLQNGVITIEYYDLRHAQNIKRMTHRTSLHGNEIHVTYAPLQKIEDPRKPPNNGTIVVFHLPQGINDQHIEQSFSPYGEIRQIRGTPAKPTQRFIEYWDTRSAEAALNNMSGTFIMGSRVSIEFSLPGGFRRTVQRVDQPTIVRNQH</sequence>
<evidence type="ECO:0000313" key="6">
    <source>
        <dbReference type="Proteomes" id="UP001470230"/>
    </source>
</evidence>
<dbReference type="SUPFAM" id="SSF54928">
    <property type="entry name" value="RNA-binding domain, RBD"/>
    <property type="match status" value="1"/>
</dbReference>
<feature type="domain" description="RRM" evidence="4">
    <location>
        <begin position="115"/>
        <end position="188"/>
    </location>
</feature>
<feature type="domain" description="RRM" evidence="4">
    <location>
        <begin position="201"/>
        <end position="274"/>
    </location>
</feature>
<reference evidence="5 6" key="1">
    <citation type="submission" date="2024-04" db="EMBL/GenBank/DDBJ databases">
        <title>Tritrichomonas musculus Genome.</title>
        <authorList>
            <person name="Alves-Ferreira E."/>
            <person name="Grigg M."/>
            <person name="Lorenzi H."/>
            <person name="Galac M."/>
        </authorList>
    </citation>
    <scope>NUCLEOTIDE SEQUENCE [LARGE SCALE GENOMIC DNA]</scope>
    <source>
        <strain evidence="5 6">EAF2021</strain>
    </source>
</reference>
<dbReference type="PANTHER" id="PTHR23189">
    <property type="entry name" value="RNA RECOGNITION MOTIF-CONTAINING"/>
    <property type="match status" value="1"/>
</dbReference>
<evidence type="ECO:0000256" key="2">
    <source>
        <dbReference type="PROSITE-ProRule" id="PRU00176"/>
    </source>
</evidence>
<dbReference type="PROSITE" id="PS50102">
    <property type="entry name" value="RRM"/>
    <property type="match status" value="2"/>
</dbReference>